<reference evidence="1 2" key="1">
    <citation type="submission" date="2015-12" db="EMBL/GenBank/DDBJ databases">
        <title>Draft genome sequence of Moniliophthora roreri, the causal agent of frosty pod rot of cacao.</title>
        <authorList>
            <person name="Aime M.C."/>
            <person name="Diaz-Valderrama J.R."/>
            <person name="Kijpornyongpan T."/>
            <person name="Phillips-Mora W."/>
        </authorList>
    </citation>
    <scope>NUCLEOTIDE SEQUENCE [LARGE SCALE GENOMIC DNA]</scope>
    <source>
        <strain evidence="1 2">MCA 2952</strain>
    </source>
</reference>
<evidence type="ECO:0000313" key="2">
    <source>
        <dbReference type="Proteomes" id="UP000054988"/>
    </source>
</evidence>
<accession>A0A0W0G0L9</accession>
<sequence>MAFGDYEHQNPRCPRSFNANLRDCGRVNLGQTSEVVQLLLRLSHNARRSTAIGSDVDFEVLVSLADAAVLYGNEGAWEACEYALRNAFRVLVWNEKNRRVQNRTMEDLDDIARRAVEARWDVIK</sequence>
<dbReference type="EMBL" id="LATX01001398">
    <property type="protein sequence ID" value="KTB42040.1"/>
    <property type="molecule type" value="Genomic_DNA"/>
</dbReference>
<name>A0A0W0G0L9_MONRR</name>
<protein>
    <submittedName>
        <fullName evidence="1">Uncharacterized protein</fullName>
    </submittedName>
</protein>
<evidence type="ECO:0000313" key="1">
    <source>
        <dbReference type="EMBL" id="KTB42040.1"/>
    </source>
</evidence>
<organism evidence="1 2">
    <name type="scientific">Moniliophthora roreri</name>
    <name type="common">Frosty pod rot fungus</name>
    <name type="synonym">Monilia roreri</name>
    <dbReference type="NCBI Taxonomy" id="221103"/>
    <lineage>
        <taxon>Eukaryota</taxon>
        <taxon>Fungi</taxon>
        <taxon>Dikarya</taxon>
        <taxon>Basidiomycota</taxon>
        <taxon>Agaricomycotina</taxon>
        <taxon>Agaricomycetes</taxon>
        <taxon>Agaricomycetidae</taxon>
        <taxon>Agaricales</taxon>
        <taxon>Marasmiineae</taxon>
        <taxon>Marasmiaceae</taxon>
        <taxon>Moniliophthora</taxon>
    </lineage>
</organism>
<dbReference type="Proteomes" id="UP000054988">
    <property type="component" value="Unassembled WGS sequence"/>
</dbReference>
<dbReference type="AlphaFoldDB" id="A0A0W0G0L9"/>
<gene>
    <name evidence="1" type="ORF">WG66_5386</name>
</gene>
<proteinExistence type="predicted"/>
<comment type="caution">
    <text evidence="1">The sequence shown here is derived from an EMBL/GenBank/DDBJ whole genome shotgun (WGS) entry which is preliminary data.</text>
</comment>